<protein>
    <recommendedName>
        <fullName evidence="1">DUF6968 domain-containing protein</fullName>
    </recommendedName>
</protein>
<proteinExistence type="predicted"/>
<sequence>MDNTIQPLVSRTLHREDGSSVTVEIAAPVNRGEDFWETRWRITGLSDGDVEFASGGVDSMQSLLAALAMSGDRVAEDSSLSFLEGPGTGLLHSGKREDGFYTAVLRMPT</sequence>
<dbReference type="Proteomes" id="UP000645966">
    <property type="component" value="Unassembled WGS sequence"/>
</dbReference>
<reference evidence="2" key="1">
    <citation type="submission" date="2020-12" db="EMBL/GenBank/DDBJ databases">
        <title>Genome public.</title>
        <authorList>
            <person name="Sun Q."/>
        </authorList>
    </citation>
    <scope>NUCLEOTIDE SEQUENCE</scope>
    <source>
        <strain evidence="2">CCM 8863</strain>
    </source>
</reference>
<comment type="caution">
    <text evidence="2">The sequence shown here is derived from an EMBL/GenBank/DDBJ whole genome shotgun (WGS) entry which is preliminary data.</text>
</comment>
<evidence type="ECO:0000313" key="2">
    <source>
        <dbReference type="EMBL" id="MBI8989374.1"/>
    </source>
</evidence>
<feature type="domain" description="DUF6968" evidence="1">
    <location>
        <begin position="10"/>
        <end position="76"/>
    </location>
</feature>
<dbReference type="EMBL" id="JAEIOS010000011">
    <property type="protein sequence ID" value="MBI8989374.1"/>
    <property type="molecule type" value="Genomic_DNA"/>
</dbReference>
<evidence type="ECO:0000259" key="1">
    <source>
        <dbReference type="Pfam" id="PF22302"/>
    </source>
</evidence>
<dbReference type="Pfam" id="PF22302">
    <property type="entry name" value="DUF6968"/>
    <property type="match status" value="1"/>
</dbReference>
<dbReference type="RefSeq" id="WP_198738361.1">
    <property type="nucleotide sequence ID" value="NZ_JAEIOS010000011.1"/>
</dbReference>
<dbReference type="AlphaFoldDB" id="A0A934M798"/>
<organism evidence="2 3">
    <name type="scientific">Corynebacterium meridianum</name>
    <dbReference type="NCBI Taxonomy" id="2765363"/>
    <lineage>
        <taxon>Bacteria</taxon>
        <taxon>Bacillati</taxon>
        <taxon>Actinomycetota</taxon>
        <taxon>Actinomycetes</taxon>
        <taxon>Mycobacteriales</taxon>
        <taxon>Corynebacteriaceae</taxon>
        <taxon>Corynebacterium</taxon>
    </lineage>
</organism>
<evidence type="ECO:0000313" key="3">
    <source>
        <dbReference type="Proteomes" id="UP000645966"/>
    </source>
</evidence>
<name>A0A934M798_9CORY</name>
<dbReference type="InterPro" id="IPR054241">
    <property type="entry name" value="DUF6968"/>
</dbReference>
<keyword evidence="3" id="KW-1185">Reference proteome</keyword>
<accession>A0A934M798</accession>
<gene>
    <name evidence="2" type="ORF">JDV75_06310</name>
</gene>